<protein>
    <submittedName>
        <fullName evidence="2">Uncharacterized protein</fullName>
    </submittedName>
</protein>
<dbReference type="EMBL" id="LYXU01000149">
    <property type="protein sequence ID" value="OBS15543.1"/>
    <property type="molecule type" value="Genomic_DNA"/>
</dbReference>
<accession>A0A1B8A4Y7</accession>
<dbReference type="Proteomes" id="UP000091967">
    <property type="component" value="Unassembled WGS sequence"/>
</dbReference>
<evidence type="ECO:0000313" key="2">
    <source>
        <dbReference type="EMBL" id="OBS15543.1"/>
    </source>
</evidence>
<organism evidence="2 3">
    <name type="scientific">Fusarium poae</name>
    <dbReference type="NCBI Taxonomy" id="36050"/>
    <lineage>
        <taxon>Eukaryota</taxon>
        <taxon>Fungi</taxon>
        <taxon>Dikarya</taxon>
        <taxon>Ascomycota</taxon>
        <taxon>Pezizomycotina</taxon>
        <taxon>Sordariomycetes</taxon>
        <taxon>Hypocreomycetidae</taxon>
        <taxon>Hypocreales</taxon>
        <taxon>Nectriaceae</taxon>
        <taxon>Fusarium</taxon>
    </lineage>
</organism>
<dbReference type="Gene3D" id="1.10.287.1490">
    <property type="match status" value="1"/>
</dbReference>
<proteinExistence type="predicted"/>
<keyword evidence="1" id="KW-0175">Coiled coil</keyword>
<gene>
    <name evidence="2" type="ORF">FPOA_13621</name>
</gene>
<evidence type="ECO:0000313" key="3">
    <source>
        <dbReference type="Proteomes" id="UP000091967"/>
    </source>
</evidence>
<evidence type="ECO:0000256" key="1">
    <source>
        <dbReference type="SAM" id="Coils"/>
    </source>
</evidence>
<dbReference type="OMA" id="TQCENKV"/>
<dbReference type="AlphaFoldDB" id="A0A1B8A4Y7"/>
<name>A0A1B8A4Y7_FUSPO</name>
<comment type="caution">
    <text evidence="2">The sequence shown here is derived from an EMBL/GenBank/DDBJ whole genome shotgun (WGS) entry which is preliminary data.</text>
</comment>
<reference evidence="2 3" key="1">
    <citation type="submission" date="2016-06" db="EMBL/GenBank/DDBJ databases">
        <title>Living apart together: crosstalk between the core and supernumerary genomes in a fungal plant pathogen.</title>
        <authorList>
            <person name="Vanheule A."/>
            <person name="Audenaert K."/>
            <person name="Warris S."/>
            <person name="Van De Geest H."/>
            <person name="Schijlen E."/>
            <person name="Hofte M."/>
            <person name="De Saeger S."/>
            <person name="Haesaert G."/>
            <person name="Waalwijk C."/>
            <person name="Van Der Lee T."/>
        </authorList>
    </citation>
    <scope>NUCLEOTIDE SEQUENCE [LARGE SCALE GENOMIC DNA]</scope>
    <source>
        <strain evidence="2 3">2516</strain>
    </source>
</reference>
<feature type="coiled-coil region" evidence="1">
    <location>
        <begin position="294"/>
        <end position="356"/>
    </location>
</feature>
<keyword evidence="3" id="KW-1185">Reference proteome</keyword>
<sequence>MGCFACQVQRVFAMSLDEASVELNEVKAALRWHSNDTPRYLSEPDPKSSFIRFTLHLDTISALFAVQIPISYKQHTKISTIYIHIHPRSILSLTHSIQQELPDAVKPIFDSASPSAICLDLKLSDPVAILIPTFISEPVTAARLRSGIILDSVHDLVQTTTTSLRIYMPNDALSPHQLQVVCDANTLRLFSNSDYGDHSRWFSDRGAKITTLLKPSPPSYNASTDAQENTPLYNESAIFAPPATSHKRKRSQDLVDKPDRVPSAAVIWDRLLELEAVVQHRPQSIISKDQSQHVQKLHDAIADLQTQLTQCENKVTDRDAVIAKLQTQLAQCEKKVEVLDTEIASLREAQDEANNEESVAMIDIHDSLRDFEQKLDFITRGKDDDEFKHTLKEDLLWCQTTHVSRVHIELSMLCQGHLVSIEQSTPAHDMCLVRDQLLALCHLSSAIKKAGGTGSTLGLRQ</sequence>